<dbReference type="GO" id="GO:0046872">
    <property type="term" value="F:metal ion binding"/>
    <property type="evidence" value="ECO:0007669"/>
    <property type="project" value="UniProtKB-KW"/>
</dbReference>
<dbReference type="EMBL" id="RCNU01000006">
    <property type="protein sequence ID" value="RWQ94866.1"/>
    <property type="molecule type" value="Genomic_DNA"/>
</dbReference>
<keyword evidence="10" id="KW-0378">Hydrolase</keyword>
<evidence type="ECO:0000256" key="3">
    <source>
        <dbReference type="ARBA" id="ARBA00005435"/>
    </source>
</evidence>
<keyword evidence="6" id="KW-0812">Transmembrane</keyword>
<feature type="region of interest" description="Disordered" evidence="15">
    <location>
        <begin position="273"/>
        <end position="304"/>
    </location>
</feature>
<comment type="similarity">
    <text evidence="3">Belongs to the LCL3 family.</text>
</comment>
<dbReference type="GO" id="GO:0004519">
    <property type="term" value="F:endonuclease activity"/>
    <property type="evidence" value="ECO:0007669"/>
    <property type="project" value="UniProtKB-KW"/>
</dbReference>
<evidence type="ECO:0000256" key="2">
    <source>
        <dbReference type="ARBA" id="ARBA00004173"/>
    </source>
</evidence>
<evidence type="ECO:0000256" key="6">
    <source>
        <dbReference type="ARBA" id="ARBA00022692"/>
    </source>
</evidence>
<evidence type="ECO:0000256" key="15">
    <source>
        <dbReference type="SAM" id="MobiDB-lite"/>
    </source>
</evidence>
<dbReference type="GO" id="GO:0016787">
    <property type="term" value="F:hydrolase activity"/>
    <property type="evidence" value="ECO:0007669"/>
    <property type="project" value="UniProtKB-KW"/>
</dbReference>
<dbReference type="GeneID" id="39596094"/>
<evidence type="ECO:0000256" key="8">
    <source>
        <dbReference type="ARBA" id="ARBA00022723"/>
    </source>
</evidence>
<evidence type="ECO:0000259" key="16">
    <source>
        <dbReference type="PROSITE" id="PS50830"/>
    </source>
</evidence>
<dbReference type="PANTHER" id="PTHR12302">
    <property type="entry name" value="EBNA2 BINDING PROTEIN P100"/>
    <property type="match status" value="1"/>
</dbReference>
<keyword evidence="9" id="KW-0255">Endonuclease</keyword>
<protein>
    <recommendedName>
        <fullName evidence="4">Probable endonuclease LCL3</fullName>
    </recommendedName>
    <alternativeName>
        <fullName evidence="5">Probable endonuclease lcl3</fullName>
    </alternativeName>
</protein>
<evidence type="ECO:0000256" key="4">
    <source>
        <dbReference type="ARBA" id="ARBA00013404"/>
    </source>
</evidence>
<dbReference type="InterPro" id="IPR016071">
    <property type="entry name" value="Staphylococal_nuclease_OB-fold"/>
</dbReference>
<evidence type="ECO:0000256" key="7">
    <source>
        <dbReference type="ARBA" id="ARBA00022722"/>
    </source>
</evidence>
<dbReference type="Gene3D" id="2.40.50.90">
    <property type="match status" value="1"/>
</dbReference>
<organism evidence="17 18">
    <name type="scientific">Byssochlamys spectabilis</name>
    <name type="common">Paecilomyces variotii</name>
    <dbReference type="NCBI Taxonomy" id="264951"/>
    <lineage>
        <taxon>Eukaryota</taxon>
        <taxon>Fungi</taxon>
        <taxon>Dikarya</taxon>
        <taxon>Ascomycota</taxon>
        <taxon>Pezizomycotina</taxon>
        <taxon>Eurotiomycetes</taxon>
        <taxon>Eurotiomycetidae</taxon>
        <taxon>Eurotiales</taxon>
        <taxon>Thermoascaceae</taxon>
        <taxon>Paecilomyces</taxon>
    </lineage>
</organism>
<feature type="compositionally biased region" description="Basic and acidic residues" evidence="15">
    <location>
        <begin position="273"/>
        <end position="284"/>
    </location>
</feature>
<evidence type="ECO:0000313" key="17">
    <source>
        <dbReference type="EMBL" id="RWQ94866.1"/>
    </source>
</evidence>
<sequence length="304" mass="35184">MPWLPWSFKSKENSDSTESQSSPDTTATQQQQQPASVPPNKNSKDWNSILNATDWIKFTEPSHVIPTVLLTSGILFAVHVHRRFLRRIPEAVDIAPSYFRKRSILGQVTSVGDGDNFRIFHTPGGRLAGWGWLREIPTSRKELKARTIHVRLAGIDAPELAHFGRPAQPFAREAHEWLTSYLLNRRVRAYLHRPDQYQRVVATVYVRRLLDFPIPFRRRDVSYEMLKRGLATIYEAKRGAEFGGEAMEQKYRKAEWWAKMKGKGLWRDYKRNGSEWESPRDYKNRMGMTGLGEDTTSPSKTKRV</sequence>
<dbReference type="RefSeq" id="XP_028484511.1">
    <property type="nucleotide sequence ID" value="XM_028626817.1"/>
</dbReference>
<feature type="compositionally biased region" description="Low complexity" evidence="15">
    <location>
        <begin position="19"/>
        <end position="39"/>
    </location>
</feature>
<comment type="caution">
    <text evidence="17">The sequence shown here is derived from an EMBL/GenBank/DDBJ whole genome shotgun (WGS) entry which is preliminary data.</text>
</comment>
<dbReference type="VEuPathDB" id="FungiDB:C8Q69DRAFT_272594"/>
<evidence type="ECO:0000256" key="12">
    <source>
        <dbReference type="ARBA" id="ARBA00022989"/>
    </source>
</evidence>
<proteinExistence type="inferred from homology"/>
<comment type="subcellular location">
    <subcellularLocation>
        <location evidence="1">Membrane</location>
        <topology evidence="1">Single-pass membrane protein</topology>
    </subcellularLocation>
    <subcellularLocation>
        <location evidence="2">Mitochondrion</location>
    </subcellularLocation>
</comment>
<dbReference type="SMART" id="SM00318">
    <property type="entry name" value="SNc"/>
    <property type="match status" value="1"/>
</dbReference>
<dbReference type="PROSITE" id="PS50830">
    <property type="entry name" value="TNASE_3"/>
    <property type="match status" value="1"/>
</dbReference>
<gene>
    <name evidence="17" type="ORF">C8Q69DRAFT_272594</name>
</gene>
<dbReference type="GO" id="GO:0005739">
    <property type="term" value="C:mitochondrion"/>
    <property type="evidence" value="ECO:0007669"/>
    <property type="project" value="UniProtKB-SubCell"/>
</dbReference>
<evidence type="ECO:0000256" key="5">
    <source>
        <dbReference type="ARBA" id="ARBA00014651"/>
    </source>
</evidence>
<dbReference type="Pfam" id="PF00565">
    <property type="entry name" value="SNase"/>
    <property type="match status" value="1"/>
</dbReference>
<evidence type="ECO:0000313" key="18">
    <source>
        <dbReference type="Proteomes" id="UP000283841"/>
    </source>
</evidence>
<keyword evidence="11" id="KW-0106">Calcium</keyword>
<feature type="compositionally biased region" description="Polar residues" evidence="15">
    <location>
        <begin position="294"/>
        <end position="304"/>
    </location>
</feature>
<keyword evidence="13" id="KW-0496">Mitochondrion</keyword>
<evidence type="ECO:0000256" key="9">
    <source>
        <dbReference type="ARBA" id="ARBA00022759"/>
    </source>
</evidence>
<evidence type="ECO:0000256" key="14">
    <source>
        <dbReference type="ARBA" id="ARBA00023136"/>
    </source>
</evidence>
<dbReference type="InterPro" id="IPR035437">
    <property type="entry name" value="SNase_OB-fold_sf"/>
</dbReference>
<name>A0A443HSR7_BYSSP</name>
<keyword evidence="8" id="KW-0479">Metal-binding</keyword>
<evidence type="ECO:0000256" key="11">
    <source>
        <dbReference type="ARBA" id="ARBA00022837"/>
    </source>
</evidence>
<dbReference type="STRING" id="264951.A0A443HSR7"/>
<feature type="domain" description="TNase-like" evidence="16">
    <location>
        <begin position="102"/>
        <end position="268"/>
    </location>
</feature>
<feature type="region of interest" description="Disordered" evidence="15">
    <location>
        <begin position="1"/>
        <end position="44"/>
    </location>
</feature>
<accession>A0A443HSR7</accession>
<dbReference type="Proteomes" id="UP000283841">
    <property type="component" value="Unassembled WGS sequence"/>
</dbReference>
<evidence type="ECO:0000256" key="10">
    <source>
        <dbReference type="ARBA" id="ARBA00022801"/>
    </source>
</evidence>
<dbReference type="SUPFAM" id="SSF50199">
    <property type="entry name" value="Staphylococcal nuclease"/>
    <property type="match status" value="1"/>
</dbReference>
<dbReference type="AlphaFoldDB" id="A0A443HSR7"/>
<evidence type="ECO:0000256" key="13">
    <source>
        <dbReference type="ARBA" id="ARBA00023128"/>
    </source>
</evidence>
<keyword evidence="14" id="KW-0472">Membrane</keyword>
<dbReference type="GO" id="GO:0016020">
    <property type="term" value="C:membrane"/>
    <property type="evidence" value="ECO:0007669"/>
    <property type="project" value="UniProtKB-SubCell"/>
</dbReference>
<dbReference type="FunFam" id="2.40.50.90:FF:000029">
    <property type="entry name" value="Probable endonuclease lcl3"/>
    <property type="match status" value="1"/>
</dbReference>
<keyword evidence="18" id="KW-1185">Reference proteome</keyword>
<reference evidence="17 18" key="1">
    <citation type="journal article" date="2018" name="Front. Microbiol.">
        <title>Genomic and genetic insights into a cosmopolitan fungus, Paecilomyces variotii (Eurotiales).</title>
        <authorList>
            <person name="Urquhart A.S."/>
            <person name="Mondo S.J."/>
            <person name="Makela M.R."/>
            <person name="Hane J.K."/>
            <person name="Wiebenga A."/>
            <person name="He G."/>
            <person name="Mihaltcheva S."/>
            <person name="Pangilinan J."/>
            <person name="Lipzen A."/>
            <person name="Barry K."/>
            <person name="de Vries R.P."/>
            <person name="Grigoriev I.V."/>
            <person name="Idnurm A."/>
        </authorList>
    </citation>
    <scope>NUCLEOTIDE SEQUENCE [LARGE SCALE GENOMIC DNA]</scope>
    <source>
        <strain evidence="17 18">CBS 101075</strain>
    </source>
</reference>
<dbReference type="PANTHER" id="PTHR12302:SF3">
    <property type="entry name" value="SERINE_THREONINE-PROTEIN KINASE 31"/>
    <property type="match status" value="1"/>
</dbReference>
<keyword evidence="12" id="KW-1133">Transmembrane helix</keyword>
<keyword evidence="7" id="KW-0540">Nuclease</keyword>
<evidence type="ECO:0000256" key="1">
    <source>
        <dbReference type="ARBA" id="ARBA00004167"/>
    </source>
</evidence>